<dbReference type="InterPro" id="IPR015943">
    <property type="entry name" value="WD40/YVTN_repeat-like_dom_sf"/>
</dbReference>
<dbReference type="GO" id="GO:0045324">
    <property type="term" value="P:late endosome to vacuole transport"/>
    <property type="evidence" value="ECO:0007669"/>
    <property type="project" value="InterPro"/>
</dbReference>
<proteinExistence type="predicted"/>
<dbReference type="PANTHER" id="PTHR17583:SF0">
    <property type="entry name" value="PHOSPHOINOSITIDE 3-KINASE REGULATORY SUBUNIT 4"/>
    <property type="match status" value="1"/>
</dbReference>
<evidence type="ECO:0000256" key="4">
    <source>
        <dbReference type="ARBA" id="ARBA00022679"/>
    </source>
</evidence>
<dbReference type="PROSITE" id="PS50011">
    <property type="entry name" value="PROTEIN_KINASE_DOM"/>
    <property type="match status" value="1"/>
</dbReference>
<dbReference type="InterPro" id="IPR008271">
    <property type="entry name" value="Ser/Thr_kinase_AS"/>
</dbReference>
<dbReference type="PROSITE" id="PS50077">
    <property type="entry name" value="HEAT_REPEAT"/>
    <property type="match status" value="1"/>
</dbReference>
<dbReference type="CDD" id="cd13980">
    <property type="entry name" value="STKc_Vps15"/>
    <property type="match status" value="1"/>
</dbReference>
<dbReference type="EMBL" id="RSCE01000008">
    <property type="protein sequence ID" value="RSH80545.1"/>
    <property type="molecule type" value="Genomic_DNA"/>
</dbReference>
<dbReference type="SUPFAM" id="SSF48371">
    <property type="entry name" value="ARM repeat"/>
    <property type="match status" value="1"/>
</dbReference>
<keyword evidence="7 13" id="KW-0418">Kinase</keyword>
<feature type="repeat" description="WD" evidence="10">
    <location>
        <begin position="1033"/>
        <end position="1065"/>
    </location>
</feature>
<dbReference type="Gene3D" id="1.10.510.10">
    <property type="entry name" value="Transferase(Phosphotransferase) domain 1"/>
    <property type="match status" value="1"/>
</dbReference>
<organism evidence="13 14">
    <name type="scientific">Apiotrichum porosum</name>
    <dbReference type="NCBI Taxonomy" id="105984"/>
    <lineage>
        <taxon>Eukaryota</taxon>
        <taxon>Fungi</taxon>
        <taxon>Dikarya</taxon>
        <taxon>Basidiomycota</taxon>
        <taxon>Agaricomycotina</taxon>
        <taxon>Tremellomycetes</taxon>
        <taxon>Trichosporonales</taxon>
        <taxon>Trichosporonaceae</taxon>
        <taxon>Apiotrichum</taxon>
    </lineage>
</organism>
<dbReference type="Proteomes" id="UP000279236">
    <property type="component" value="Unassembled WGS sequence"/>
</dbReference>
<dbReference type="STRING" id="105984.A0A427XNQ8"/>
<dbReference type="GO" id="GO:0004674">
    <property type="term" value="F:protein serine/threonine kinase activity"/>
    <property type="evidence" value="ECO:0007669"/>
    <property type="project" value="UniProtKB-KW"/>
</dbReference>
<dbReference type="InterPro" id="IPR045162">
    <property type="entry name" value="Vps15-like"/>
</dbReference>
<evidence type="ECO:0000313" key="13">
    <source>
        <dbReference type="EMBL" id="RSH80545.1"/>
    </source>
</evidence>
<dbReference type="SMART" id="SM00320">
    <property type="entry name" value="WD40"/>
    <property type="match status" value="5"/>
</dbReference>
<dbReference type="SUPFAM" id="SSF56112">
    <property type="entry name" value="Protein kinase-like (PK-like)"/>
    <property type="match status" value="1"/>
</dbReference>
<feature type="region of interest" description="Disordered" evidence="11">
    <location>
        <begin position="937"/>
        <end position="961"/>
    </location>
</feature>
<dbReference type="SMART" id="SM00220">
    <property type="entry name" value="S_TKc"/>
    <property type="match status" value="1"/>
</dbReference>
<dbReference type="InterPro" id="IPR055231">
    <property type="entry name" value="2AA_helical"/>
</dbReference>
<dbReference type="Pfam" id="PF00069">
    <property type="entry name" value="Pkinase"/>
    <property type="match status" value="1"/>
</dbReference>
<keyword evidence="5" id="KW-0677">Repeat</keyword>
<evidence type="ECO:0000256" key="10">
    <source>
        <dbReference type="PROSITE-ProRule" id="PRU00221"/>
    </source>
</evidence>
<dbReference type="PROSITE" id="PS50082">
    <property type="entry name" value="WD_REPEATS_2"/>
    <property type="match status" value="1"/>
</dbReference>
<dbReference type="Gene3D" id="1.25.10.10">
    <property type="entry name" value="Leucine-rich Repeat Variant"/>
    <property type="match status" value="1"/>
</dbReference>
<evidence type="ECO:0000256" key="7">
    <source>
        <dbReference type="ARBA" id="ARBA00022777"/>
    </source>
</evidence>
<feature type="region of interest" description="Disordered" evidence="11">
    <location>
        <begin position="837"/>
        <end position="903"/>
    </location>
</feature>
<evidence type="ECO:0000259" key="12">
    <source>
        <dbReference type="PROSITE" id="PS50011"/>
    </source>
</evidence>
<dbReference type="GO" id="GO:0034271">
    <property type="term" value="C:phosphatidylinositol 3-kinase complex, class III, type I"/>
    <property type="evidence" value="ECO:0007669"/>
    <property type="project" value="TreeGrafter"/>
</dbReference>
<evidence type="ECO:0000256" key="5">
    <source>
        <dbReference type="ARBA" id="ARBA00022737"/>
    </source>
</evidence>
<dbReference type="Pfam" id="PF22956">
    <property type="entry name" value="VPS15-like_hel"/>
    <property type="match status" value="1"/>
</dbReference>
<dbReference type="GO" id="GO:0005770">
    <property type="term" value="C:late endosome"/>
    <property type="evidence" value="ECO:0007669"/>
    <property type="project" value="TreeGrafter"/>
</dbReference>
<dbReference type="FunFam" id="1.10.510.10:FF:000825">
    <property type="entry name" value="Unplaced genomic scaffold supercont1.1, whole genome shotgun sequence"/>
    <property type="match status" value="1"/>
</dbReference>
<sequence>MARASTALDSYVSELGNDISYEKSLSSSRFLKTIVARHKYGPLVLKIFIKPDASMTLRVIQRRLKSERDALAHLSNVNTYATFIETEKAGYLVRQWVGSSLYDRLSTQPYLTDIEKKWIAFQLLTCLRDARTSKVAHGDIKSDNVLITSDLTVLVTDFSSAFKPTYLPLDDPSDFSFFFDTSARRTCYIAPERFYTADSKIAQDKAAAAAAALAAAASETSDAASGTESWEKRDGKITEEMDVFSAGCVLAETWTDGRTVFNLSELFAYRNGTLGLEGILDNLEDVDVKSMIAQMLSREPSQRPSFDRVLATYRGTIFPEYFYTFLKDYATELAELPDTPEPDFLRRASTTPGSKIDSMLEQWDSISVHLEGKGVSETLLLLNIVTASIRNCLSPSSRLHGLKLFLNLCPYLMDEDKVDRIVPFVVELLSDEVAIVRAEACRTLVIVVESVQSITLHNATFIPEYLLPQTKRLTNDPDVFVRATYARALVRLADAATRMLELSQVAQPTLSSDGPQIAEADYDSMLAEIQSVVEEQATSLLVDTASNVKRNMLASIDDLCLFFGRQKSSETVLSHIMTYLNDRDWQLRLAFFDGIVAVGAFIGIRAIDEYVLPLLLQALAAVVARVILSLSTLTSLGLFHRMRLWDVFFSVQGFLYHPNSWIRQNAAGFVAAAARNLQPADVWCILYPSVRTTLRSDIVSLDEDSILGALLPPIAKSAALADSPPGFWRVAQTRSTAKSTLTKAATGKPSGDLQHLREKGISAKDEKKIVALRDFIYKQAHASKAREGSDPSTPAEAALTSGKSISLINLGVTPQTVFLSPRTIGVVDAKLELKRLRQEGAGGSTPSRRTSLASRSNRGGAPSESPVEELRKRLITLEPARRPSSEHAIHVPTPGSPSESAISSAMDITTLPRPGRHRLDSKAAPAVGAVHTTALGTTSIHDEPPHSGRSTPIPGASGAGGTLVGAGNGSLAPYSSTYDGADPGVRAFLEQVDLENYREPLLDFGPRVVASHRKRGPRPKSSTPQFVTMIAHLPHHTGAVTAIVSSPDQLFFATASEDASIMIWDNARLERSVSGRPRLTYRMDAPISAMCRIEETHCLAAASEDGQVHVLRVYVSTSGSSANNKYRGIECIRTFRTANEDGYVTHISHLQESSLLIVTTTGMIAVLDMRSMEIKTRLQHPLELGPISAVCPTPHWLIVGTVTGSLSLWDLRFGLLLKSWAARGGITSCAIHPSRGRGRWVMVSLDRDDNNDTNGGNGGADVPLVETYDIETGKLVEAFEARTTRPSSRSAPPPGRDVLQTKSELIAELAGGRGGLPTVTADSNETPSVQSLLVGQGFASLTAPVARDDDVSTGGGGAADRERAQPLRPGWMVTAGDDRMIRYWDLARVSDGFVLCGSPREKDVVFKSSGSPSATPQLYYTLPNARPLGTSPADSNRGHAANSQRQALRPHYDAICVIKVWRMEGSPVSRP</sequence>
<dbReference type="GO" id="GO:0071561">
    <property type="term" value="C:nucleus-vacuole junction"/>
    <property type="evidence" value="ECO:0007669"/>
    <property type="project" value="TreeGrafter"/>
</dbReference>
<evidence type="ECO:0000256" key="9">
    <source>
        <dbReference type="PROSITE-ProRule" id="PRU00103"/>
    </source>
</evidence>
<feature type="compositionally biased region" description="Polar residues" evidence="11">
    <location>
        <begin position="844"/>
        <end position="857"/>
    </location>
</feature>
<keyword evidence="3 10" id="KW-0853">WD repeat</keyword>
<dbReference type="InterPro" id="IPR016024">
    <property type="entry name" value="ARM-type_fold"/>
</dbReference>
<dbReference type="Pfam" id="PF00400">
    <property type="entry name" value="WD40"/>
    <property type="match status" value="1"/>
</dbReference>
<dbReference type="InterPro" id="IPR011009">
    <property type="entry name" value="Kinase-like_dom_sf"/>
</dbReference>
<dbReference type="InterPro" id="IPR001680">
    <property type="entry name" value="WD40_rpt"/>
</dbReference>
<comment type="caution">
    <text evidence="13">The sequence shown here is derived from an EMBL/GenBank/DDBJ whole genome shotgun (WGS) entry which is preliminary data.</text>
</comment>
<keyword evidence="8" id="KW-0067">ATP-binding</keyword>
<dbReference type="RefSeq" id="XP_028475492.1">
    <property type="nucleotide sequence ID" value="XM_028624420.1"/>
</dbReference>
<dbReference type="GO" id="GO:0016236">
    <property type="term" value="P:macroautophagy"/>
    <property type="evidence" value="ECO:0007669"/>
    <property type="project" value="InterPro"/>
</dbReference>
<evidence type="ECO:0000256" key="8">
    <source>
        <dbReference type="ARBA" id="ARBA00022840"/>
    </source>
</evidence>
<dbReference type="PROSITE" id="PS50294">
    <property type="entry name" value="WD_REPEATS_REGION"/>
    <property type="match status" value="1"/>
</dbReference>
<dbReference type="InterPro" id="IPR021133">
    <property type="entry name" value="HEAT_type_2"/>
</dbReference>
<dbReference type="GeneID" id="39593670"/>
<dbReference type="InterPro" id="IPR036322">
    <property type="entry name" value="WD40_repeat_dom_sf"/>
</dbReference>
<dbReference type="GO" id="GO:0005524">
    <property type="term" value="F:ATP binding"/>
    <property type="evidence" value="ECO:0007669"/>
    <property type="project" value="UniProtKB-KW"/>
</dbReference>
<evidence type="ECO:0000256" key="3">
    <source>
        <dbReference type="ARBA" id="ARBA00022574"/>
    </source>
</evidence>
<evidence type="ECO:0000256" key="11">
    <source>
        <dbReference type="SAM" id="MobiDB-lite"/>
    </source>
</evidence>
<dbReference type="PROSITE" id="PS00108">
    <property type="entry name" value="PROTEIN_KINASE_ST"/>
    <property type="match status" value="1"/>
</dbReference>
<dbReference type="InterPro" id="IPR000719">
    <property type="entry name" value="Prot_kinase_dom"/>
</dbReference>
<dbReference type="GO" id="GO:0034272">
    <property type="term" value="C:phosphatidylinositol 3-kinase complex, class III, type II"/>
    <property type="evidence" value="ECO:0007669"/>
    <property type="project" value="TreeGrafter"/>
</dbReference>
<feature type="domain" description="Protein kinase" evidence="12">
    <location>
        <begin position="19"/>
        <end position="326"/>
    </location>
</feature>
<keyword evidence="14" id="KW-1185">Reference proteome</keyword>
<dbReference type="InterPro" id="IPR011989">
    <property type="entry name" value="ARM-like"/>
</dbReference>
<keyword evidence="4" id="KW-0808">Transferase</keyword>
<feature type="compositionally biased region" description="Basic and acidic residues" evidence="11">
    <location>
        <begin position="879"/>
        <end position="889"/>
    </location>
</feature>
<evidence type="ECO:0000313" key="14">
    <source>
        <dbReference type="Proteomes" id="UP000279236"/>
    </source>
</evidence>
<keyword evidence="2" id="KW-0723">Serine/threonine-protein kinase</keyword>
<gene>
    <name evidence="13" type="primary">VPS15</name>
    <name evidence="13" type="ORF">EHS24_009127</name>
</gene>
<dbReference type="SUPFAM" id="SSF50978">
    <property type="entry name" value="WD40 repeat-like"/>
    <property type="match status" value="1"/>
</dbReference>
<dbReference type="OrthoDB" id="242910at2759"/>
<dbReference type="PANTHER" id="PTHR17583">
    <property type="entry name" value="PHOSPHOINOSITIDE 3-KINASE REGULATORY SUBUNIT 4"/>
    <property type="match status" value="1"/>
</dbReference>
<dbReference type="Gene3D" id="2.130.10.10">
    <property type="entry name" value="YVTN repeat-like/Quinoprotein amine dehydrogenase"/>
    <property type="match status" value="1"/>
</dbReference>
<name>A0A427XNQ8_9TREE</name>
<protein>
    <recommendedName>
        <fullName evidence="1">non-specific serine/threonine protein kinase</fullName>
        <ecNumber evidence="1">2.7.11.1</ecNumber>
    </recommendedName>
</protein>
<reference evidence="13 14" key="1">
    <citation type="submission" date="2018-11" db="EMBL/GenBank/DDBJ databases">
        <title>Genome sequence of Apiotrichum porosum DSM 27194.</title>
        <authorList>
            <person name="Aliyu H."/>
            <person name="Gorte O."/>
            <person name="Ochsenreither K."/>
        </authorList>
    </citation>
    <scope>NUCLEOTIDE SEQUENCE [LARGE SCALE GENOMIC DNA]</scope>
    <source>
        <strain evidence="13 14">DSM 27194</strain>
    </source>
</reference>
<evidence type="ECO:0000256" key="6">
    <source>
        <dbReference type="ARBA" id="ARBA00022741"/>
    </source>
</evidence>
<keyword evidence="6" id="KW-0547">Nucleotide-binding</keyword>
<evidence type="ECO:0000256" key="2">
    <source>
        <dbReference type="ARBA" id="ARBA00022527"/>
    </source>
</evidence>
<dbReference type="GO" id="GO:0006623">
    <property type="term" value="P:protein targeting to vacuole"/>
    <property type="evidence" value="ECO:0007669"/>
    <property type="project" value="TreeGrafter"/>
</dbReference>
<evidence type="ECO:0000256" key="1">
    <source>
        <dbReference type="ARBA" id="ARBA00012513"/>
    </source>
</evidence>
<dbReference type="EC" id="2.7.11.1" evidence="1"/>
<accession>A0A427XNQ8</accession>
<feature type="repeat" description="HEAT" evidence="9">
    <location>
        <begin position="421"/>
        <end position="458"/>
    </location>
</feature>